<reference evidence="2 3" key="1">
    <citation type="journal article" date="2015" name="Nature">
        <title>rRNA introns, odd ribosomes, and small enigmatic genomes across a large radiation of phyla.</title>
        <authorList>
            <person name="Brown C.T."/>
            <person name="Hug L.A."/>
            <person name="Thomas B.C."/>
            <person name="Sharon I."/>
            <person name="Castelle C.J."/>
            <person name="Singh A."/>
            <person name="Wilkins M.J."/>
            <person name="Williams K.H."/>
            <person name="Banfield J.F."/>
        </authorList>
    </citation>
    <scope>NUCLEOTIDE SEQUENCE [LARGE SCALE GENOMIC DNA]</scope>
</reference>
<evidence type="ECO:0000313" key="3">
    <source>
        <dbReference type="Proteomes" id="UP000034090"/>
    </source>
</evidence>
<keyword evidence="1" id="KW-0472">Membrane</keyword>
<dbReference type="STRING" id="1618578.UV74_C0013G0558"/>
<keyword evidence="1" id="KW-1133">Transmembrane helix</keyword>
<evidence type="ECO:0000256" key="1">
    <source>
        <dbReference type="SAM" id="Phobius"/>
    </source>
</evidence>
<evidence type="ECO:0000313" key="2">
    <source>
        <dbReference type="EMBL" id="KKS97436.1"/>
    </source>
</evidence>
<keyword evidence="1" id="KW-0812">Transmembrane</keyword>
<protein>
    <submittedName>
        <fullName evidence="2">Uncharacterized protein</fullName>
    </submittedName>
</protein>
<dbReference type="EMBL" id="LCFQ01000013">
    <property type="protein sequence ID" value="KKS97436.1"/>
    <property type="molecule type" value="Genomic_DNA"/>
</dbReference>
<organism evidence="2 3">
    <name type="scientific">Candidatus Woesebacteria bacterium GW2011_GWB1_43_14</name>
    <dbReference type="NCBI Taxonomy" id="1618578"/>
    <lineage>
        <taxon>Bacteria</taxon>
        <taxon>Candidatus Woeseibacteriota</taxon>
    </lineage>
</organism>
<proteinExistence type="predicted"/>
<dbReference type="InterPro" id="IPR014717">
    <property type="entry name" value="Transl_elong_EF1B/ribsomal_bS6"/>
</dbReference>
<sequence length="196" mass="21665">MSKTYRARADVRVFTELILSLIAIMVFGTFAIKPTLATIGELRSEISEKEKVVQALDLKITNLTQAKAYYDANQATINLLDSAVPDSSLPASEIRQIEGLAQRSGVEITNFDIEKAPLFEESKGEKEGEEKVLGAKNMEFLMSAAGEYPSLISFLTNLELMRRPLVGRSTTISIVDDARVEGLNMIIEAVTPYFIK</sequence>
<gene>
    <name evidence="2" type="ORF">UV74_C0013G0558</name>
</gene>
<dbReference type="Proteomes" id="UP000034090">
    <property type="component" value="Unassembled WGS sequence"/>
</dbReference>
<comment type="caution">
    <text evidence="2">The sequence shown here is derived from an EMBL/GenBank/DDBJ whole genome shotgun (WGS) entry which is preliminary data.</text>
</comment>
<dbReference type="Gene3D" id="3.30.70.60">
    <property type="match status" value="1"/>
</dbReference>
<accession>A0A0G1FQX3</accession>
<name>A0A0G1FQX3_9BACT</name>
<feature type="transmembrane region" description="Helical" evidence="1">
    <location>
        <begin position="12"/>
        <end position="32"/>
    </location>
</feature>
<dbReference type="AlphaFoldDB" id="A0A0G1FQX3"/>